<evidence type="ECO:0000313" key="1">
    <source>
        <dbReference type="EMBL" id="KAJ0082888.1"/>
    </source>
</evidence>
<keyword evidence="2" id="KW-1185">Reference proteome</keyword>
<sequence length="176" mass="20213">MSTCFKGLQQPFLLGNLERLMVTGLPWSIKLKGVSVYHICDICFFAGWICYSHLFHLLPDTVLCAGLFYLHKQHWLHQWVDDIIDRISRTEIGNDQVLYLTGKEMISVDEQGLSGLPKDQDLLSAFDTDASLDVLDHPVLNLIYYMLVEILPSALVLYILRKLPPKRISAQYHPIR</sequence>
<evidence type="ECO:0000313" key="2">
    <source>
        <dbReference type="Proteomes" id="UP001164250"/>
    </source>
</evidence>
<comment type="caution">
    <text evidence="1">The sequence shown here is derived from an EMBL/GenBank/DDBJ whole genome shotgun (WGS) entry which is preliminary data.</text>
</comment>
<name>A0ACC1AA48_9ROSI</name>
<proteinExistence type="predicted"/>
<accession>A0ACC1AA48</accession>
<protein>
    <submittedName>
        <fullName evidence="1">Uncharacterized protein</fullName>
    </submittedName>
</protein>
<reference evidence="2" key="1">
    <citation type="journal article" date="2023" name="G3 (Bethesda)">
        <title>Genome assembly and association tests identify interacting loci associated with vigor, precocity, and sex in interspecific pistachio rootstocks.</title>
        <authorList>
            <person name="Palmer W."/>
            <person name="Jacygrad E."/>
            <person name="Sagayaradj S."/>
            <person name="Cavanaugh K."/>
            <person name="Han R."/>
            <person name="Bertier L."/>
            <person name="Beede B."/>
            <person name="Kafkas S."/>
            <person name="Golino D."/>
            <person name="Preece J."/>
            <person name="Michelmore R."/>
        </authorList>
    </citation>
    <scope>NUCLEOTIDE SEQUENCE [LARGE SCALE GENOMIC DNA]</scope>
</reference>
<gene>
    <name evidence="1" type="ORF">Patl1_11094</name>
</gene>
<organism evidence="1 2">
    <name type="scientific">Pistacia atlantica</name>
    <dbReference type="NCBI Taxonomy" id="434234"/>
    <lineage>
        <taxon>Eukaryota</taxon>
        <taxon>Viridiplantae</taxon>
        <taxon>Streptophyta</taxon>
        <taxon>Embryophyta</taxon>
        <taxon>Tracheophyta</taxon>
        <taxon>Spermatophyta</taxon>
        <taxon>Magnoliopsida</taxon>
        <taxon>eudicotyledons</taxon>
        <taxon>Gunneridae</taxon>
        <taxon>Pentapetalae</taxon>
        <taxon>rosids</taxon>
        <taxon>malvids</taxon>
        <taxon>Sapindales</taxon>
        <taxon>Anacardiaceae</taxon>
        <taxon>Pistacia</taxon>
    </lineage>
</organism>
<dbReference type="Proteomes" id="UP001164250">
    <property type="component" value="Chromosome 12"/>
</dbReference>
<dbReference type="EMBL" id="CM047908">
    <property type="protein sequence ID" value="KAJ0082888.1"/>
    <property type="molecule type" value="Genomic_DNA"/>
</dbReference>